<evidence type="ECO:0000256" key="1">
    <source>
        <dbReference type="ARBA" id="ARBA00001971"/>
    </source>
</evidence>
<dbReference type="AlphaFoldDB" id="A0A5C3M6E3"/>
<dbReference type="STRING" id="68775.A0A5C3M6E3"/>
<evidence type="ECO:0000256" key="6">
    <source>
        <dbReference type="ARBA" id="ARBA00022692"/>
    </source>
</evidence>
<comment type="cofactor">
    <cofactor evidence="1 13">
        <name>heme</name>
        <dbReference type="ChEBI" id="CHEBI:30413"/>
    </cofactor>
</comment>
<evidence type="ECO:0000313" key="17">
    <source>
        <dbReference type="Proteomes" id="UP000308652"/>
    </source>
</evidence>
<dbReference type="InterPro" id="IPR036396">
    <property type="entry name" value="Cyt_P450_sf"/>
</dbReference>
<dbReference type="PANTHER" id="PTHR24305">
    <property type="entry name" value="CYTOCHROME P450"/>
    <property type="match status" value="1"/>
</dbReference>
<dbReference type="Gene3D" id="1.10.630.10">
    <property type="entry name" value="Cytochrome P450"/>
    <property type="match status" value="1"/>
</dbReference>
<evidence type="ECO:0000256" key="13">
    <source>
        <dbReference type="PIRSR" id="PIRSR602401-1"/>
    </source>
</evidence>
<proteinExistence type="inferred from homology"/>
<keyword evidence="10 13" id="KW-0408">Iron</keyword>
<protein>
    <submittedName>
        <fullName evidence="16">Cytochrome P450</fullName>
    </submittedName>
</protein>
<keyword evidence="6 15" id="KW-0812">Transmembrane</keyword>
<evidence type="ECO:0000256" key="9">
    <source>
        <dbReference type="ARBA" id="ARBA00023002"/>
    </source>
</evidence>
<dbReference type="GO" id="GO:0020037">
    <property type="term" value="F:heme binding"/>
    <property type="evidence" value="ECO:0007669"/>
    <property type="project" value="InterPro"/>
</dbReference>
<dbReference type="GO" id="GO:0004497">
    <property type="term" value="F:monooxygenase activity"/>
    <property type="evidence" value="ECO:0007669"/>
    <property type="project" value="UniProtKB-KW"/>
</dbReference>
<evidence type="ECO:0000256" key="7">
    <source>
        <dbReference type="ARBA" id="ARBA00022723"/>
    </source>
</evidence>
<evidence type="ECO:0000256" key="3">
    <source>
        <dbReference type="ARBA" id="ARBA00004721"/>
    </source>
</evidence>
<sequence>MIILLPLKVLAVGILLVLLRGVVWLLNLLFLLPLSDPLQHLPGPDGSRLQSHFNQVMNPELTPEMNENWSKKYGKSFRFHGFGKHDYRLMSFDFRVITHVLNSPALYERPWQTRDFLATLFGRGIFSTEGAERKLQRKLLGPAFATQSIKAMSPVFIQKAEELCDLWRRCISEASSETTGTTSTSASQNIDVSHWLSRASFDVIGLAGFDYNFHALKGESERAYKAYRNVLRVAEKGLSFRGIVELYFPILRKLLPNNDVRSTNRSLRVIKDIGRTLVENKTAKIRIEEDKSEELEEKDILSLLIKSNISMDCAKQLPDSDLLDQSSTLMLAGSDTVSLAVAWCLFQLSQHPSVQTRLREEIHTIAHLHSTCTTSAEASCPEVSEALPKQLASASFEAIESLPYLDAVVRETLRLSPPVHGTIRVATANDQIPISHPVTLRDGTILEAGSSISIRKGSYIHIPIEGINYSKEIWGDDALSFKPDRWSNPPTKVPGLGNTMTFGFGSHACLGYKFSVFEIKVFLCTILPRFTFAPMENTNISKFSSIVTRPYVVERREQGSQLPLKVALFHS</sequence>
<dbReference type="InterPro" id="IPR002401">
    <property type="entry name" value="Cyt_P450_E_grp-I"/>
</dbReference>
<dbReference type="PRINTS" id="PR00385">
    <property type="entry name" value="P450"/>
</dbReference>
<feature type="transmembrane region" description="Helical" evidence="15">
    <location>
        <begin position="9"/>
        <end position="32"/>
    </location>
</feature>
<evidence type="ECO:0000256" key="2">
    <source>
        <dbReference type="ARBA" id="ARBA00004370"/>
    </source>
</evidence>
<evidence type="ECO:0000256" key="14">
    <source>
        <dbReference type="RuleBase" id="RU000461"/>
    </source>
</evidence>
<comment type="pathway">
    <text evidence="3">Secondary metabolite biosynthesis; terpenoid biosynthesis.</text>
</comment>
<dbReference type="GO" id="GO:0016705">
    <property type="term" value="F:oxidoreductase activity, acting on paired donors, with incorporation or reduction of molecular oxygen"/>
    <property type="evidence" value="ECO:0007669"/>
    <property type="project" value="InterPro"/>
</dbReference>
<dbReference type="Pfam" id="PF00067">
    <property type="entry name" value="p450"/>
    <property type="match status" value="1"/>
</dbReference>
<dbReference type="OrthoDB" id="1470350at2759"/>
<dbReference type="PANTHER" id="PTHR24305:SF166">
    <property type="entry name" value="CYTOCHROME P450 12A4, MITOCHONDRIAL-RELATED"/>
    <property type="match status" value="1"/>
</dbReference>
<keyword evidence="8 15" id="KW-1133">Transmembrane helix</keyword>
<keyword evidence="7 13" id="KW-0479">Metal-binding</keyword>
<dbReference type="GO" id="GO:0016020">
    <property type="term" value="C:membrane"/>
    <property type="evidence" value="ECO:0007669"/>
    <property type="project" value="UniProtKB-SubCell"/>
</dbReference>
<evidence type="ECO:0000256" key="15">
    <source>
        <dbReference type="SAM" id="Phobius"/>
    </source>
</evidence>
<organism evidence="16 17">
    <name type="scientific">Crucibulum laeve</name>
    <dbReference type="NCBI Taxonomy" id="68775"/>
    <lineage>
        <taxon>Eukaryota</taxon>
        <taxon>Fungi</taxon>
        <taxon>Dikarya</taxon>
        <taxon>Basidiomycota</taxon>
        <taxon>Agaricomycotina</taxon>
        <taxon>Agaricomycetes</taxon>
        <taxon>Agaricomycetidae</taxon>
        <taxon>Agaricales</taxon>
        <taxon>Agaricineae</taxon>
        <taxon>Nidulariaceae</taxon>
        <taxon>Crucibulum</taxon>
    </lineage>
</organism>
<keyword evidence="9 14" id="KW-0560">Oxidoreductase</keyword>
<dbReference type="SUPFAM" id="SSF48264">
    <property type="entry name" value="Cytochrome P450"/>
    <property type="match status" value="1"/>
</dbReference>
<evidence type="ECO:0000256" key="8">
    <source>
        <dbReference type="ARBA" id="ARBA00022989"/>
    </source>
</evidence>
<evidence type="ECO:0000313" key="16">
    <source>
        <dbReference type="EMBL" id="TFK40912.1"/>
    </source>
</evidence>
<comment type="similarity">
    <text evidence="4 14">Belongs to the cytochrome P450 family.</text>
</comment>
<evidence type="ECO:0000256" key="12">
    <source>
        <dbReference type="ARBA" id="ARBA00023136"/>
    </source>
</evidence>
<keyword evidence="17" id="KW-1185">Reference proteome</keyword>
<feature type="binding site" description="axial binding residue" evidence="13">
    <location>
        <position position="509"/>
    </location>
    <ligand>
        <name>heme</name>
        <dbReference type="ChEBI" id="CHEBI:30413"/>
    </ligand>
    <ligandPart>
        <name>Fe</name>
        <dbReference type="ChEBI" id="CHEBI:18248"/>
    </ligandPart>
</feature>
<dbReference type="PROSITE" id="PS00086">
    <property type="entry name" value="CYTOCHROME_P450"/>
    <property type="match status" value="1"/>
</dbReference>
<accession>A0A5C3M6E3</accession>
<reference evidence="16 17" key="1">
    <citation type="journal article" date="2019" name="Nat. Ecol. Evol.">
        <title>Megaphylogeny resolves global patterns of mushroom evolution.</title>
        <authorList>
            <person name="Varga T."/>
            <person name="Krizsan K."/>
            <person name="Foldi C."/>
            <person name="Dima B."/>
            <person name="Sanchez-Garcia M."/>
            <person name="Sanchez-Ramirez S."/>
            <person name="Szollosi G.J."/>
            <person name="Szarkandi J.G."/>
            <person name="Papp V."/>
            <person name="Albert L."/>
            <person name="Andreopoulos W."/>
            <person name="Angelini C."/>
            <person name="Antonin V."/>
            <person name="Barry K.W."/>
            <person name="Bougher N.L."/>
            <person name="Buchanan P."/>
            <person name="Buyck B."/>
            <person name="Bense V."/>
            <person name="Catcheside P."/>
            <person name="Chovatia M."/>
            <person name="Cooper J."/>
            <person name="Damon W."/>
            <person name="Desjardin D."/>
            <person name="Finy P."/>
            <person name="Geml J."/>
            <person name="Haridas S."/>
            <person name="Hughes K."/>
            <person name="Justo A."/>
            <person name="Karasinski D."/>
            <person name="Kautmanova I."/>
            <person name="Kiss B."/>
            <person name="Kocsube S."/>
            <person name="Kotiranta H."/>
            <person name="LaButti K.M."/>
            <person name="Lechner B.E."/>
            <person name="Liimatainen K."/>
            <person name="Lipzen A."/>
            <person name="Lukacs Z."/>
            <person name="Mihaltcheva S."/>
            <person name="Morgado L.N."/>
            <person name="Niskanen T."/>
            <person name="Noordeloos M.E."/>
            <person name="Ohm R.A."/>
            <person name="Ortiz-Santana B."/>
            <person name="Ovrebo C."/>
            <person name="Racz N."/>
            <person name="Riley R."/>
            <person name="Savchenko A."/>
            <person name="Shiryaev A."/>
            <person name="Soop K."/>
            <person name="Spirin V."/>
            <person name="Szebenyi C."/>
            <person name="Tomsovsky M."/>
            <person name="Tulloss R.E."/>
            <person name="Uehling J."/>
            <person name="Grigoriev I.V."/>
            <person name="Vagvolgyi C."/>
            <person name="Papp T."/>
            <person name="Martin F.M."/>
            <person name="Miettinen O."/>
            <person name="Hibbett D.S."/>
            <person name="Nagy L.G."/>
        </authorList>
    </citation>
    <scope>NUCLEOTIDE SEQUENCE [LARGE SCALE GENOMIC DNA]</scope>
    <source>
        <strain evidence="16 17">CBS 166.37</strain>
    </source>
</reference>
<dbReference type="EMBL" id="ML213595">
    <property type="protein sequence ID" value="TFK40912.1"/>
    <property type="molecule type" value="Genomic_DNA"/>
</dbReference>
<dbReference type="InterPro" id="IPR050121">
    <property type="entry name" value="Cytochrome_P450_monoxygenase"/>
</dbReference>
<evidence type="ECO:0000256" key="4">
    <source>
        <dbReference type="ARBA" id="ARBA00010617"/>
    </source>
</evidence>
<dbReference type="InterPro" id="IPR001128">
    <property type="entry name" value="Cyt_P450"/>
</dbReference>
<keyword evidence="11 14" id="KW-0503">Monooxygenase</keyword>
<evidence type="ECO:0000256" key="11">
    <source>
        <dbReference type="ARBA" id="ARBA00023033"/>
    </source>
</evidence>
<dbReference type="GO" id="GO:0005506">
    <property type="term" value="F:iron ion binding"/>
    <property type="evidence" value="ECO:0007669"/>
    <property type="project" value="InterPro"/>
</dbReference>
<keyword evidence="12 15" id="KW-0472">Membrane</keyword>
<evidence type="ECO:0000256" key="10">
    <source>
        <dbReference type="ARBA" id="ARBA00023004"/>
    </source>
</evidence>
<dbReference type="PRINTS" id="PR00463">
    <property type="entry name" value="EP450I"/>
</dbReference>
<evidence type="ECO:0000256" key="5">
    <source>
        <dbReference type="ARBA" id="ARBA00022617"/>
    </source>
</evidence>
<dbReference type="Proteomes" id="UP000308652">
    <property type="component" value="Unassembled WGS sequence"/>
</dbReference>
<dbReference type="InterPro" id="IPR017972">
    <property type="entry name" value="Cyt_P450_CS"/>
</dbReference>
<comment type="subcellular location">
    <subcellularLocation>
        <location evidence="2">Membrane</location>
    </subcellularLocation>
</comment>
<dbReference type="CDD" id="cd11069">
    <property type="entry name" value="CYP_FUM15-like"/>
    <property type="match status" value="1"/>
</dbReference>
<keyword evidence="5 13" id="KW-0349">Heme</keyword>
<name>A0A5C3M6E3_9AGAR</name>
<gene>
    <name evidence="16" type="ORF">BDQ12DRAFT_678580</name>
</gene>